<evidence type="ECO:0000256" key="1">
    <source>
        <dbReference type="SAM" id="MobiDB-lite"/>
    </source>
</evidence>
<feature type="compositionally biased region" description="Basic and acidic residues" evidence="1">
    <location>
        <begin position="145"/>
        <end position="178"/>
    </location>
</feature>
<feature type="compositionally biased region" description="Pro residues" evidence="1">
    <location>
        <begin position="179"/>
        <end position="188"/>
    </location>
</feature>
<dbReference type="AlphaFoldDB" id="A0AAJ0CGB5"/>
<feature type="compositionally biased region" description="Basic and acidic residues" evidence="1">
    <location>
        <begin position="248"/>
        <end position="261"/>
    </location>
</feature>
<dbReference type="EMBL" id="JASWJB010000260">
    <property type="protein sequence ID" value="KAK2592550.1"/>
    <property type="molecule type" value="Genomic_DNA"/>
</dbReference>
<feature type="compositionally biased region" description="Basic and acidic residues" evidence="1">
    <location>
        <begin position="92"/>
        <end position="105"/>
    </location>
</feature>
<protein>
    <submittedName>
        <fullName evidence="2">Uncharacterized protein</fullName>
    </submittedName>
</protein>
<feature type="compositionally biased region" description="Basic and acidic residues" evidence="1">
    <location>
        <begin position="209"/>
        <end position="221"/>
    </location>
</feature>
<feature type="compositionally biased region" description="Low complexity" evidence="1">
    <location>
        <begin position="1"/>
        <end position="55"/>
    </location>
</feature>
<gene>
    <name evidence="2" type="ORF">QQS21_009765</name>
</gene>
<evidence type="ECO:0000313" key="3">
    <source>
        <dbReference type="Proteomes" id="UP001251528"/>
    </source>
</evidence>
<keyword evidence="3" id="KW-1185">Reference proteome</keyword>
<accession>A0AAJ0CGB5</accession>
<reference evidence="2" key="1">
    <citation type="submission" date="2023-06" db="EMBL/GenBank/DDBJ databases">
        <title>Conoideocrella luteorostrata (Hypocreales: Clavicipitaceae), a potential biocontrol fungus for elongate hemlock scale in United States Christmas tree production areas.</title>
        <authorList>
            <person name="Barrett H."/>
            <person name="Lovett B."/>
            <person name="Macias A.M."/>
            <person name="Stajich J.E."/>
            <person name="Kasson M.T."/>
        </authorList>
    </citation>
    <scope>NUCLEOTIDE SEQUENCE</scope>
    <source>
        <strain evidence="2">ARSEF 14590</strain>
    </source>
</reference>
<feature type="compositionally biased region" description="Basic and acidic residues" evidence="1">
    <location>
        <begin position="228"/>
        <end position="237"/>
    </location>
</feature>
<organism evidence="2 3">
    <name type="scientific">Conoideocrella luteorostrata</name>
    <dbReference type="NCBI Taxonomy" id="1105319"/>
    <lineage>
        <taxon>Eukaryota</taxon>
        <taxon>Fungi</taxon>
        <taxon>Dikarya</taxon>
        <taxon>Ascomycota</taxon>
        <taxon>Pezizomycotina</taxon>
        <taxon>Sordariomycetes</taxon>
        <taxon>Hypocreomycetidae</taxon>
        <taxon>Hypocreales</taxon>
        <taxon>Clavicipitaceae</taxon>
        <taxon>Conoideocrella</taxon>
    </lineage>
</organism>
<sequence length="315" mass="36159">MPRSKSPTRSPSAPRSASSRSKSSAPRAASHRLPSSPSQSPSRSRTPSQSRSPSRSRPDSRRRSLSRGSSSRRSYSSSSGHSSPRRGRRRPSQQEKDQNRGKLIKDSAGLLLGIGVAAVVAHKFWPKGMLYGGKEDWENKVEKAADKVKDKVKEKVFGEDENDRHDDRYDQYREEYHPRPPAPAPAPPRELRGRSHDGAYYYPPQGRLLDNRRPGPEEPRLLRSRSRREHERDREFRAQSFDPPPGKKVYEQVEVARRDRPPMAYRQGWIGERREPSHYPSERHYHQQPRGSSAPHTDDQIIVVEQEGLRHGRRH</sequence>
<proteinExistence type="predicted"/>
<feature type="region of interest" description="Disordered" evidence="1">
    <location>
        <begin position="145"/>
        <end position="315"/>
    </location>
</feature>
<feature type="region of interest" description="Disordered" evidence="1">
    <location>
        <begin position="1"/>
        <end position="108"/>
    </location>
</feature>
<dbReference type="Proteomes" id="UP001251528">
    <property type="component" value="Unassembled WGS sequence"/>
</dbReference>
<evidence type="ECO:0000313" key="2">
    <source>
        <dbReference type="EMBL" id="KAK2592550.1"/>
    </source>
</evidence>
<name>A0AAJ0CGB5_9HYPO</name>
<comment type="caution">
    <text evidence="2">The sequence shown here is derived from an EMBL/GenBank/DDBJ whole genome shotgun (WGS) entry which is preliminary data.</text>
</comment>
<feature type="compositionally biased region" description="Low complexity" evidence="1">
    <location>
        <begin position="66"/>
        <end position="82"/>
    </location>
</feature>
<feature type="compositionally biased region" description="Basic and acidic residues" evidence="1">
    <location>
        <begin position="271"/>
        <end position="285"/>
    </location>
</feature>